<dbReference type="InterPro" id="IPR013325">
    <property type="entry name" value="RNA_pol_sigma_r2"/>
</dbReference>
<comment type="caution">
    <text evidence="8">The sequence shown here is derived from an EMBL/GenBank/DDBJ whole genome shotgun (WGS) entry which is preliminary data.</text>
</comment>
<dbReference type="EMBL" id="BAAALG010000016">
    <property type="protein sequence ID" value="GAA1113050.1"/>
    <property type="molecule type" value="Genomic_DNA"/>
</dbReference>
<dbReference type="Pfam" id="PF04542">
    <property type="entry name" value="Sigma70_r2"/>
    <property type="match status" value="1"/>
</dbReference>
<evidence type="ECO:0000256" key="4">
    <source>
        <dbReference type="ARBA" id="ARBA00023125"/>
    </source>
</evidence>
<keyword evidence="5" id="KW-0804">Transcription</keyword>
<dbReference type="CDD" id="cd06171">
    <property type="entry name" value="Sigma70_r4"/>
    <property type="match status" value="1"/>
</dbReference>
<dbReference type="Gene3D" id="1.10.1740.10">
    <property type="match status" value="1"/>
</dbReference>
<dbReference type="InterPro" id="IPR007627">
    <property type="entry name" value="RNA_pol_sigma70_r2"/>
</dbReference>
<dbReference type="InterPro" id="IPR036388">
    <property type="entry name" value="WH-like_DNA-bd_sf"/>
</dbReference>
<keyword evidence="9" id="KW-1185">Reference proteome</keyword>
<name>A0ABN1U1U1_9ACTN</name>
<sequence>MSESRTTAFEEFARARTAHLLRSAWLLCGSRTEAEDLVQETLVKVYVRMHRVLAPALDNPAAYAQTTLTRTFVSSRRKRSSTEQPYADLPDGALGDHADAAALRVSLADALAEASPTDRAVLVLRYLDDLSVDEVAGILGLSPGAVRNRSMRALARMRERSLR</sequence>
<dbReference type="InterPro" id="IPR039425">
    <property type="entry name" value="RNA_pol_sigma-70-like"/>
</dbReference>
<dbReference type="InterPro" id="IPR013324">
    <property type="entry name" value="RNA_pol_sigma_r3/r4-like"/>
</dbReference>
<dbReference type="SUPFAM" id="SSF88659">
    <property type="entry name" value="Sigma3 and sigma4 domains of RNA polymerase sigma factors"/>
    <property type="match status" value="1"/>
</dbReference>
<protein>
    <submittedName>
        <fullName evidence="8">SigE family RNA polymerase sigma factor</fullName>
    </submittedName>
</protein>
<keyword evidence="3" id="KW-0731">Sigma factor</keyword>
<evidence type="ECO:0000259" key="6">
    <source>
        <dbReference type="Pfam" id="PF04542"/>
    </source>
</evidence>
<feature type="domain" description="RNA polymerase sigma-70 region 2" evidence="6">
    <location>
        <begin position="20"/>
        <end position="81"/>
    </location>
</feature>
<evidence type="ECO:0000259" key="7">
    <source>
        <dbReference type="Pfam" id="PF08281"/>
    </source>
</evidence>
<evidence type="ECO:0000256" key="3">
    <source>
        <dbReference type="ARBA" id="ARBA00023082"/>
    </source>
</evidence>
<accession>A0ABN1U1U1</accession>
<keyword evidence="2" id="KW-0805">Transcription regulation</keyword>
<dbReference type="Gene3D" id="1.10.10.10">
    <property type="entry name" value="Winged helix-like DNA-binding domain superfamily/Winged helix DNA-binding domain"/>
    <property type="match status" value="1"/>
</dbReference>
<keyword evidence="4" id="KW-0238">DNA-binding</keyword>
<evidence type="ECO:0000256" key="1">
    <source>
        <dbReference type="ARBA" id="ARBA00010641"/>
    </source>
</evidence>
<comment type="similarity">
    <text evidence="1">Belongs to the sigma-70 factor family. ECF subfamily.</text>
</comment>
<evidence type="ECO:0000313" key="9">
    <source>
        <dbReference type="Proteomes" id="UP001501581"/>
    </source>
</evidence>
<dbReference type="SUPFAM" id="SSF88946">
    <property type="entry name" value="Sigma2 domain of RNA polymerase sigma factors"/>
    <property type="match status" value="1"/>
</dbReference>
<dbReference type="Pfam" id="PF08281">
    <property type="entry name" value="Sigma70_r4_2"/>
    <property type="match status" value="1"/>
</dbReference>
<feature type="domain" description="RNA polymerase sigma factor 70 region 4 type 2" evidence="7">
    <location>
        <begin position="106"/>
        <end position="157"/>
    </location>
</feature>
<evidence type="ECO:0000256" key="5">
    <source>
        <dbReference type="ARBA" id="ARBA00023163"/>
    </source>
</evidence>
<gene>
    <name evidence="8" type="ORF">GCM10009668_38590</name>
</gene>
<dbReference type="Proteomes" id="UP001501581">
    <property type="component" value="Unassembled WGS sequence"/>
</dbReference>
<dbReference type="PANTHER" id="PTHR43133">
    <property type="entry name" value="RNA POLYMERASE ECF-TYPE SIGMA FACTO"/>
    <property type="match status" value="1"/>
</dbReference>
<evidence type="ECO:0000256" key="2">
    <source>
        <dbReference type="ARBA" id="ARBA00023015"/>
    </source>
</evidence>
<dbReference type="NCBIfam" id="TIGR02937">
    <property type="entry name" value="sigma70-ECF"/>
    <property type="match status" value="1"/>
</dbReference>
<dbReference type="PANTHER" id="PTHR43133:SF50">
    <property type="entry name" value="ECF RNA POLYMERASE SIGMA FACTOR SIGM"/>
    <property type="match status" value="1"/>
</dbReference>
<proteinExistence type="inferred from homology"/>
<dbReference type="InterPro" id="IPR014284">
    <property type="entry name" value="RNA_pol_sigma-70_dom"/>
</dbReference>
<dbReference type="InterPro" id="IPR013249">
    <property type="entry name" value="RNA_pol_sigma70_r4_t2"/>
</dbReference>
<dbReference type="NCBIfam" id="TIGR02983">
    <property type="entry name" value="SigE-fam_strep"/>
    <property type="match status" value="1"/>
</dbReference>
<dbReference type="InterPro" id="IPR014325">
    <property type="entry name" value="RNA_pol_sigma-E_actinobac"/>
</dbReference>
<organism evidence="8 9">
    <name type="scientific">Nocardioides dubius</name>
    <dbReference type="NCBI Taxonomy" id="317019"/>
    <lineage>
        <taxon>Bacteria</taxon>
        <taxon>Bacillati</taxon>
        <taxon>Actinomycetota</taxon>
        <taxon>Actinomycetes</taxon>
        <taxon>Propionibacteriales</taxon>
        <taxon>Nocardioidaceae</taxon>
        <taxon>Nocardioides</taxon>
    </lineage>
</organism>
<dbReference type="RefSeq" id="WP_343996544.1">
    <property type="nucleotide sequence ID" value="NZ_BAAALG010000016.1"/>
</dbReference>
<reference evidence="8 9" key="1">
    <citation type="journal article" date="2019" name="Int. J. Syst. Evol. Microbiol.">
        <title>The Global Catalogue of Microorganisms (GCM) 10K type strain sequencing project: providing services to taxonomists for standard genome sequencing and annotation.</title>
        <authorList>
            <consortium name="The Broad Institute Genomics Platform"/>
            <consortium name="The Broad Institute Genome Sequencing Center for Infectious Disease"/>
            <person name="Wu L."/>
            <person name="Ma J."/>
        </authorList>
    </citation>
    <scope>NUCLEOTIDE SEQUENCE [LARGE SCALE GENOMIC DNA]</scope>
    <source>
        <strain evidence="8 9">JCM 13008</strain>
    </source>
</reference>
<evidence type="ECO:0000313" key="8">
    <source>
        <dbReference type="EMBL" id="GAA1113050.1"/>
    </source>
</evidence>